<evidence type="ECO:0000256" key="7">
    <source>
        <dbReference type="SAM" id="MobiDB-lite"/>
    </source>
</evidence>
<organism evidence="8 9">
    <name type="scientific">Demequina lutea</name>
    <dbReference type="NCBI Taxonomy" id="431489"/>
    <lineage>
        <taxon>Bacteria</taxon>
        <taxon>Bacillati</taxon>
        <taxon>Actinomycetota</taxon>
        <taxon>Actinomycetes</taxon>
        <taxon>Micrococcales</taxon>
        <taxon>Demequinaceae</taxon>
        <taxon>Demequina</taxon>
    </lineage>
</organism>
<evidence type="ECO:0000256" key="5">
    <source>
        <dbReference type="HAMAP-Rule" id="MF_00532"/>
    </source>
</evidence>
<comment type="caution">
    <text evidence="8">The sequence shown here is derived from an EMBL/GenBank/DDBJ whole genome shotgun (WGS) entry which is preliminary data.</text>
</comment>
<dbReference type="Pfam" id="PF00380">
    <property type="entry name" value="Ribosomal_S9"/>
    <property type="match status" value="1"/>
</dbReference>
<dbReference type="GO" id="GO:0006412">
    <property type="term" value="P:translation"/>
    <property type="evidence" value="ECO:0007669"/>
    <property type="project" value="UniProtKB-UniRule"/>
</dbReference>
<gene>
    <name evidence="5" type="primary">rpsI</name>
    <name evidence="8" type="ORF">BKA03_000776</name>
</gene>
<evidence type="ECO:0000313" key="8">
    <source>
        <dbReference type="EMBL" id="NYI40657.1"/>
    </source>
</evidence>
<dbReference type="RefSeq" id="WP_062074570.1">
    <property type="nucleotide sequence ID" value="NZ_BBRC01000003.1"/>
</dbReference>
<name>A0A7Y9Z895_9MICO</name>
<keyword evidence="2 5" id="KW-0689">Ribosomal protein</keyword>
<dbReference type="FunFam" id="3.30.230.10:FF:000001">
    <property type="entry name" value="30S ribosomal protein S9"/>
    <property type="match status" value="1"/>
</dbReference>
<dbReference type="NCBIfam" id="NF001099">
    <property type="entry name" value="PRK00132.1"/>
    <property type="match status" value="1"/>
</dbReference>
<reference evidence="8 9" key="1">
    <citation type="submission" date="2020-07" db="EMBL/GenBank/DDBJ databases">
        <title>Sequencing the genomes of 1000 actinobacteria strains.</title>
        <authorList>
            <person name="Klenk H.-P."/>
        </authorList>
    </citation>
    <scope>NUCLEOTIDE SEQUENCE [LARGE SCALE GENOMIC DNA]</scope>
    <source>
        <strain evidence="8 9">DSM 19970</strain>
    </source>
</reference>
<dbReference type="GO" id="GO:0003723">
    <property type="term" value="F:RNA binding"/>
    <property type="evidence" value="ECO:0007669"/>
    <property type="project" value="TreeGrafter"/>
</dbReference>
<dbReference type="GO" id="GO:0015935">
    <property type="term" value="C:small ribosomal subunit"/>
    <property type="evidence" value="ECO:0007669"/>
    <property type="project" value="TreeGrafter"/>
</dbReference>
<dbReference type="Gene3D" id="3.30.230.10">
    <property type="match status" value="1"/>
</dbReference>
<feature type="region of interest" description="Disordered" evidence="7">
    <location>
        <begin position="1"/>
        <end position="44"/>
    </location>
</feature>
<dbReference type="SUPFAM" id="SSF54211">
    <property type="entry name" value="Ribosomal protein S5 domain 2-like"/>
    <property type="match status" value="1"/>
</dbReference>
<dbReference type="InterPro" id="IPR014721">
    <property type="entry name" value="Ribsml_uS5_D2-typ_fold_subgr"/>
</dbReference>
<dbReference type="InterPro" id="IPR020574">
    <property type="entry name" value="Ribosomal_uS9_CS"/>
</dbReference>
<dbReference type="InterPro" id="IPR023035">
    <property type="entry name" value="Ribosomal_uS9_bac/plastid"/>
</dbReference>
<keyword evidence="3 5" id="KW-0687">Ribonucleoprotein</keyword>
<proteinExistence type="inferred from homology"/>
<evidence type="ECO:0000256" key="2">
    <source>
        <dbReference type="ARBA" id="ARBA00022980"/>
    </source>
</evidence>
<dbReference type="GO" id="GO:0003735">
    <property type="term" value="F:structural constituent of ribosome"/>
    <property type="evidence" value="ECO:0007669"/>
    <property type="project" value="InterPro"/>
</dbReference>
<accession>A0A7Y9Z895</accession>
<dbReference type="EMBL" id="JACBZO010000001">
    <property type="protein sequence ID" value="NYI40657.1"/>
    <property type="molecule type" value="Genomic_DNA"/>
</dbReference>
<dbReference type="Proteomes" id="UP000547973">
    <property type="component" value="Unassembled WGS sequence"/>
</dbReference>
<comment type="similarity">
    <text evidence="1 5 6">Belongs to the universal ribosomal protein uS9 family.</text>
</comment>
<dbReference type="GO" id="GO:0005737">
    <property type="term" value="C:cytoplasm"/>
    <property type="evidence" value="ECO:0007669"/>
    <property type="project" value="UniProtKB-ARBA"/>
</dbReference>
<dbReference type="PANTHER" id="PTHR21569">
    <property type="entry name" value="RIBOSOMAL PROTEIN S9"/>
    <property type="match status" value="1"/>
</dbReference>
<evidence type="ECO:0000256" key="4">
    <source>
        <dbReference type="ARBA" id="ARBA00035259"/>
    </source>
</evidence>
<dbReference type="PANTHER" id="PTHR21569:SF1">
    <property type="entry name" value="SMALL RIBOSOMAL SUBUNIT PROTEIN US9M"/>
    <property type="match status" value="1"/>
</dbReference>
<protein>
    <recommendedName>
        <fullName evidence="4 5">Small ribosomal subunit protein uS9</fullName>
    </recommendedName>
</protein>
<dbReference type="PROSITE" id="PS00360">
    <property type="entry name" value="RIBOSOMAL_S9"/>
    <property type="match status" value="1"/>
</dbReference>
<evidence type="ECO:0000313" key="9">
    <source>
        <dbReference type="Proteomes" id="UP000547973"/>
    </source>
</evidence>
<evidence type="ECO:0000256" key="3">
    <source>
        <dbReference type="ARBA" id="ARBA00023274"/>
    </source>
</evidence>
<sequence length="169" mass="18298">MSDVTPEVETSTETVADATEETPTEYTSETAPVRGKGVSEIAPGAGLGRRKQAIARVRLVPGTGKWTINGRDLDNYFPNKVHQQLVNSPFAVLDIEEKFDVHARIGGGGPSGQAGALRLGVARALNAIDLEHNRATLKKAGFLTRDPRVVERKKAGLKKARRAPQYSKR</sequence>
<dbReference type="AlphaFoldDB" id="A0A7Y9Z895"/>
<feature type="compositionally biased region" description="Low complexity" evidence="7">
    <location>
        <begin position="1"/>
        <end position="15"/>
    </location>
</feature>
<keyword evidence="9" id="KW-1185">Reference proteome</keyword>
<dbReference type="InterPro" id="IPR000754">
    <property type="entry name" value="Ribosomal_uS9"/>
</dbReference>
<dbReference type="OrthoDB" id="9803965at2"/>
<dbReference type="HAMAP" id="MF_00532_B">
    <property type="entry name" value="Ribosomal_uS9_B"/>
    <property type="match status" value="1"/>
</dbReference>
<evidence type="ECO:0000256" key="1">
    <source>
        <dbReference type="ARBA" id="ARBA00005251"/>
    </source>
</evidence>
<evidence type="ECO:0000256" key="6">
    <source>
        <dbReference type="RuleBase" id="RU003815"/>
    </source>
</evidence>
<dbReference type="InterPro" id="IPR020568">
    <property type="entry name" value="Ribosomal_Su5_D2-typ_SF"/>
</dbReference>